<protein>
    <submittedName>
        <fullName evidence="1">Uncharacterized protein</fullName>
    </submittedName>
</protein>
<keyword evidence="2" id="KW-1185">Reference proteome</keyword>
<evidence type="ECO:0000313" key="2">
    <source>
        <dbReference type="Proteomes" id="UP000030686"/>
    </source>
</evidence>
<dbReference type="Proteomes" id="UP000030686">
    <property type="component" value="Unassembled WGS sequence"/>
</dbReference>
<sequence length="53" mass="5733">MCLIPLSPNSTSGIVEEGHAAFIRNKPLLNAGASVIILTPPPYSNIFRVNNRK</sequence>
<proteinExistence type="predicted"/>
<evidence type="ECO:0000313" key="1">
    <source>
        <dbReference type="EMBL" id="CDM36789.1"/>
    </source>
</evidence>
<dbReference type="AlphaFoldDB" id="W6QRU9"/>
<name>W6QRU9_PENRF</name>
<reference evidence="1" key="1">
    <citation type="journal article" date="2014" name="Nat. Commun.">
        <title>Multiple recent horizontal transfers of a large genomic region in cheese making fungi.</title>
        <authorList>
            <person name="Cheeseman K."/>
            <person name="Ropars J."/>
            <person name="Renault P."/>
            <person name="Dupont J."/>
            <person name="Gouzy J."/>
            <person name="Branca A."/>
            <person name="Abraham A.L."/>
            <person name="Ceppi M."/>
            <person name="Conseiller E."/>
            <person name="Debuchy R."/>
            <person name="Malagnac F."/>
            <person name="Goarin A."/>
            <person name="Silar P."/>
            <person name="Lacoste S."/>
            <person name="Sallet E."/>
            <person name="Bensimon A."/>
            <person name="Giraud T."/>
            <person name="Brygoo Y."/>
        </authorList>
    </citation>
    <scope>NUCLEOTIDE SEQUENCE [LARGE SCALE GENOMIC DNA]</scope>
    <source>
        <strain evidence="1">FM164</strain>
    </source>
</reference>
<organism evidence="1 2">
    <name type="scientific">Penicillium roqueforti (strain FM164)</name>
    <dbReference type="NCBI Taxonomy" id="1365484"/>
    <lineage>
        <taxon>Eukaryota</taxon>
        <taxon>Fungi</taxon>
        <taxon>Dikarya</taxon>
        <taxon>Ascomycota</taxon>
        <taxon>Pezizomycotina</taxon>
        <taxon>Eurotiomycetes</taxon>
        <taxon>Eurotiomycetidae</taxon>
        <taxon>Eurotiales</taxon>
        <taxon>Aspergillaceae</taxon>
        <taxon>Penicillium</taxon>
    </lineage>
</organism>
<gene>
    <name evidence="1" type="ORF">PROQFM164_S05g000622</name>
</gene>
<dbReference type="EMBL" id="HG792019">
    <property type="protein sequence ID" value="CDM36789.1"/>
    <property type="molecule type" value="Genomic_DNA"/>
</dbReference>
<dbReference type="OrthoDB" id="10526717at2759"/>
<accession>W6QRU9</accession>